<dbReference type="AlphaFoldDB" id="A0A401H5F9"/>
<protein>
    <submittedName>
        <fullName evidence="1">Uncharacterized protein</fullName>
    </submittedName>
</protein>
<dbReference type="Proteomes" id="UP000287166">
    <property type="component" value="Unassembled WGS sequence"/>
</dbReference>
<keyword evidence="2" id="KW-1185">Reference proteome</keyword>
<reference evidence="1 2" key="1">
    <citation type="journal article" date="2018" name="Sci. Rep.">
        <title>Genome sequence of the cauliflower mushroom Sparassis crispa (Hanabiratake) and its association with beneficial usage.</title>
        <authorList>
            <person name="Kiyama R."/>
            <person name="Furutani Y."/>
            <person name="Kawaguchi K."/>
            <person name="Nakanishi T."/>
        </authorList>
    </citation>
    <scope>NUCLEOTIDE SEQUENCE [LARGE SCALE GENOMIC DNA]</scope>
</reference>
<evidence type="ECO:0000313" key="1">
    <source>
        <dbReference type="EMBL" id="GBE89619.1"/>
    </source>
</evidence>
<name>A0A401H5F9_9APHY</name>
<sequence length="222" mass="25079">MPGIQINPASLECPDYASDTYAATRAPLVNDHTTNEQAIQLLVNIWKAGNDAEKVSWQHQMEEHEAEVAEQVRLAAEADNDAQEAQLAEQANVRKEEIKKNRAKFAPIPDRDVPTIAPVIAANYAIKRMERGDFVELWYYMNEGLEEALRITSSVDDEATVMTRTSDGSTSWVPAGSVREARGVTDDKDIRWEDFCQAVPRMVLAMEQARWPEERITMLARF</sequence>
<dbReference type="InParanoid" id="A0A401H5F9"/>
<proteinExistence type="predicted"/>
<gene>
    <name evidence="1" type="ORF">SCP_1602820</name>
</gene>
<dbReference type="STRING" id="139825.A0A401H5F9"/>
<dbReference type="EMBL" id="BFAD01000016">
    <property type="protein sequence ID" value="GBE89619.1"/>
    <property type="molecule type" value="Genomic_DNA"/>
</dbReference>
<dbReference type="GeneID" id="38786536"/>
<accession>A0A401H5F9</accession>
<dbReference type="OrthoDB" id="2672960at2759"/>
<comment type="caution">
    <text evidence="1">The sequence shown here is derived from an EMBL/GenBank/DDBJ whole genome shotgun (WGS) entry which is preliminary data.</text>
</comment>
<organism evidence="1 2">
    <name type="scientific">Sparassis crispa</name>
    <dbReference type="NCBI Taxonomy" id="139825"/>
    <lineage>
        <taxon>Eukaryota</taxon>
        <taxon>Fungi</taxon>
        <taxon>Dikarya</taxon>
        <taxon>Basidiomycota</taxon>
        <taxon>Agaricomycotina</taxon>
        <taxon>Agaricomycetes</taxon>
        <taxon>Polyporales</taxon>
        <taxon>Sparassidaceae</taxon>
        <taxon>Sparassis</taxon>
    </lineage>
</organism>
<evidence type="ECO:0000313" key="2">
    <source>
        <dbReference type="Proteomes" id="UP000287166"/>
    </source>
</evidence>
<dbReference type="RefSeq" id="XP_027620532.1">
    <property type="nucleotide sequence ID" value="XM_027764731.1"/>
</dbReference>